<dbReference type="CDD" id="cd08010">
    <property type="entry name" value="MltG_like"/>
    <property type="match status" value="1"/>
</dbReference>
<dbReference type="PANTHER" id="PTHR30518">
    <property type="entry name" value="ENDOLYTIC MUREIN TRANSGLYCOSYLASE"/>
    <property type="match status" value="1"/>
</dbReference>
<evidence type="ECO:0000256" key="6">
    <source>
        <dbReference type="ARBA" id="ARBA00023316"/>
    </source>
</evidence>
<name>A0A9X8R3H2_9BACI</name>
<dbReference type="RefSeq" id="WP_076365131.1">
    <property type="nucleotide sequence ID" value="NZ_FTMX01000001.1"/>
</dbReference>
<proteinExistence type="inferred from homology"/>
<gene>
    <name evidence="7" type="primary">mltG</name>
    <name evidence="8" type="ORF">SAMN05878482_101718</name>
</gene>
<comment type="similarity">
    <text evidence="7">Belongs to the transglycosylase MltG family.</text>
</comment>
<dbReference type="GO" id="GO:0009252">
    <property type="term" value="P:peptidoglycan biosynthetic process"/>
    <property type="evidence" value="ECO:0007669"/>
    <property type="project" value="UniProtKB-UniRule"/>
</dbReference>
<feature type="site" description="Important for catalytic activity" evidence="7">
    <location>
        <position position="263"/>
    </location>
</feature>
<dbReference type="AlphaFoldDB" id="A0A9X8R3H2"/>
<evidence type="ECO:0000256" key="2">
    <source>
        <dbReference type="ARBA" id="ARBA00022692"/>
    </source>
</evidence>
<dbReference type="GO" id="GO:0005886">
    <property type="term" value="C:plasma membrane"/>
    <property type="evidence" value="ECO:0007669"/>
    <property type="project" value="UniProtKB-SubCell"/>
</dbReference>
<organism evidence="8 9">
    <name type="scientific">Peribacillus simplex</name>
    <dbReference type="NCBI Taxonomy" id="1478"/>
    <lineage>
        <taxon>Bacteria</taxon>
        <taxon>Bacillati</taxon>
        <taxon>Bacillota</taxon>
        <taxon>Bacilli</taxon>
        <taxon>Bacillales</taxon>
        <taxon>Bacillaceae</taxon>
        <taxon>Peribacillus</taxon>
    </lineage>
</organism>
<keyword evidence="5 7" id="KW-0456">Lyase</keyword>
<dbReference type="EC" id="4.2.2.29" evidence="7"/>
<comment type="function">
    <text evidence="7">Functions as a peptidoglycan terminase that cleaves nascent peptidoglycan strands endolytically to terminate their elongation.</text>
</comment>
<comment type="caution">
    <text evidence="8">The sequence shown here is derived from an EMBL/GenBank/DDBJ whole genome shotgun (WGS) entry which is preliminary data.</text>
</comment>
<evidence type="ECO:0000313" key="8">
    <source>
        <dbReference type="EMBL" id="SIQ23861.1"/>
    </source>
</evidence>
<dbReference type="HAMAP" id="MF_02065">
    <property type="entry name" value="MltG"/>
    <property type="match status" value="1"/>
</dbReference>
<keyword evidence="6 7" id="KW-0961">Cell wall biogenesis/degradation</keyword>
<evidence type="ECO:0000256" key="3">
    <source>
        <dbReference type="ARBA" id="ARBA00022989"/>
    </source>
</evidence>
<dbReference type="NCBIfam" id="TIGR00247">
    <property type="entry name" value="endolytic transglycosylase MltG"/>
    <property type="match status" value="1"/>
</dbReference>
<evidence type="ECO:0000256" key="5">
    <source>
        <dbReference type="ARBA" id="ARBA00023239"/>
    </source>
</evidence>
<comment type="subcellular location">
    <subcellularLocation>
        <location evidence="7">Cell membrane</location>
        <topology evidence="7">Single-pass membrane protein</topology>
    </subcellularLocation>
</comment>
<feature type="transmembrane region" description="Helical" evidence="7">
    <location>
        <begin position="31"/>
        <end position="54"/>
    </location>
</feature>
<evidence type="ECO:0000256" key="1">
    <source>
        <dbReference type="ARBA" id="ARBA00022475"/>
    </source>
</evidence>
<accession>A0A9X8R3H2</accession>
<evidence type="ECO:0000256" key="4">
    <source>
        <dbReference type="ARBA" id="ARBA00023136"/>
    </source>
</evidence>
<evidence type="ECO:0000313" key="9">
    <source>
        <dbReference type="Proteomes" id="UP000185829"/>
    </source>
</evidence>
<dbReference type="InterPro" id="IPR003770">
    <property type="entry name" value="MLTG-like"/>
</dbReference>
<dbReference type="EMBL" id="FTMX01000001">
    <property type="protein sequence ID" value="SIQ23861.1"/>
    <property type="molecule type" value="Genomic_DNA"/>
</dbReference>
<keyword evidence="1 7" id="KW-1003">Cell membrane</keyword>
<dbReference type="PANTHER" id="PTHR30518:SF2">
    <property type="entry name" value="ENDOLYTIC MUREIN TRANSGLYCOSYLASE"/>
    <property type="match status" value="1"/>
</dbReference>
<dbReference type="Gene3D" id="3.30.1490.480">
    <property type="entry name" value="Endolytic murein transglycosylase"/>
    <property type="match status" value="1"/>
</dbReference>
<keyword evidence="3 7" id="KW-1133">Transmembrane helix</keyword>
<dbReference type="Pfam" id="PF02618">
    <property type="entry name" value="YceG"/>
    <property type="match status" value="1"/>
</dbReference>
<dbReference type="GO" id="GO:0008932">
    <property type="term" value="F:lytic endotransglycosylase activity"/>
    <property type="evidence" value="ECO:0007669"/>
    <property type="project" value="UniProtKB-UniRule"/>
</dbReference>
<protein>
    <recommendedName>
        <fullName evidence="7">Endolytic murein transglycosylase</fullName>
        <ecNumber evidence="7">4.2.2.29</ecNumber>
    </recommendedName>
    <alternativeName>
        <fullName evidence="7">Peptidoglycan lytic transglycosylase</fullName>
    </alternativeName>
    <alternativeName>
        <fullName evidence="7">Peptidoglycan polymerization terminase</fullName>
    </alternativeName>
</protein>
<keyword evidence="4 7" id="KW-0472">Membrane</keyword>
<dbReference type="Proteomes" id="UP000185829">
    <property type="component" value="Unassembled WGS sequence"/>
</dbReference>
<sequence length="378" mass="42786">MDEKDKNLSKKEHIRMKLLEQQGEAKLVRKIIMITIASLILLIGIVGLVGFLYINSAMKPVDPDDDTIKKVKIPIGSSVNGISTLLEEQGIIKDARVFKYYIKFRNESGFQAGEYKLSPSMPIEDIVTSIKTGKLMKEAAMKITIPEGKQLIQIADIIAVKTGEDPKKVFKKLNDKKFVNSMQEKFPQLLTSEIENEKVLYPLEGYLFPATYDFYEEKPTLESIVIEMLKKTEETLQAYESQMDKNDYSVHQMLTFASLVEEEATAQVDRGKIASVFYNRIEEGMPLQTDPTVLYAKGSHKSRVYYKDLEVKSPYNTYKNKGLPPGPIANAGTTSIDAVLKPEKTDYLYFLATPEGEVLYSKTLDDHNNKKAEHISNK</sequence>
<evidence type="ECO:0000256" key="7">
    <source>
        <dbReference type="HAMAP-Rule" id="MF_02065"/>
    </source>
</evidence>
<dbReference type="GO" id="GO:0071555">
    <property type="term" value="P:cell wall organization"/>
    <property type="evidence" value="ECO:0007669"/>
    <property type="project" value="UniProtKB-KW"/>
</dbReference>
<keyword evidence="2 7" id="KW-0812">Transmembrane</keyword>
<comment type="catalytic activity">
    <reaction evidence="7">
        <text>a peptidoglycan chain = a peptidoglycan chain with N-acetyl-1,6-anhydromuramyl-[peptide] at the reducing end + a peptidoglycan chain with N-acetylglucosamine at the non-reducing end.</text>
        <dbReference type="EC" id="4.2.2.29"/>
    </reaction>
</comment>
<reference evidence="8 9" key="1">
    <citation type="submission" date="2017-01" db="EMBL/GenBank/DDBJ databases">
        <authorList>
            <person name="Varghese N."/>
            <person name="Submissions S."/>
        </authorList>
    </citation>
    <scope>NUCLEOTIDE SEQUENCE [LARGE SCALE GENOMIC DNA]</scope>
    <source>
        <strain evidence="8 9">RUG2-6</strain>
    </source>
</reference>